<evidence type="ECO:0000313" key="8">
    <source>
        <dbReference type="RefSeq" id="XP_005092985.1"/>
    </source>
</evidence>
<dbReference type="InterPro" id="IPR022649">
    <property type="entry name" value="Pr_cel_nuc_antig_C"/>
</dbReference>
<feature type="domain" description="Proliferating cell nuclear antigen PCNA C-terminal" evidence="6">
    <location>
        <begin position="127"/>
        <end position="254"/>
    </location>
</feature>
<proteinExistence type="inferred from homology"/>
<keyword evidence="2 4" id="KW-0238">DNA-binding</keyword>
<sequence length="262" mass="29035">MFEARLVQGSMLKKIMESIKDLLTEAIFDCSSTGITLQAMDSSHVSLVAMSMKSDGFDTYRCDRNLSMGIHLPSLSKIMRCAGNDDIITMKAADEADTVSLVFEAPNQEKVSDYEMKLIDLDTEHLGIPETEYSCIVKLPSAEFQRICRDLSQLGDSVVIACTKEGVKFSASGELGTGNIKLSQNASTDKEEEAVVVDMNEAVCLTFALRYLNFFTKATPLSPQVTLSMSQDVPLVVEYKIADMGYLRFYLAPKIEDQEQQE</sequence>
<dbReference type="NCBIfam" id="TIGR00590">
    <property type="entry name" value="pcna"/>
    <property type="match status" value="1"/>
</dbReference>
<comment type="similarity">
    <text evidence="1 4">Belongs to the PCNA family.</text>
</comment>
<dbReference type="GeneID" id="101862481"/>
<evidence type="ECO:0000256" key="3">
    <source>
        <dbReference type="RuleBase" id="RU000641"/>
    </source>
</evidence>
<comment type="subcellular location">
    <subcellularLocation>
        <location evidence="3">Nucleus</location>
    </subcellularLocation>
</comment>
<organism evidence="7 8">
    <name type="scientific">Aplysia californica</name>
    <name type="common">California sea hare</name>
    <dbReference type="NCBI Taxonomy" id="6500"/>
    <lineage>
        <taxon>Eukaryota</taxon>
        <taxon>Metazoa</taxon>
        <taxon>Spiralia</taxon>
        <taxon>Lophotrochozoa</taxon>
        <taxon>Mollusca</taxon>
        <taxon>Gastropoda</taxon>
        <taxon>Heterobranchia</taxon>
        <taxon>Euthyneura</taxon>
        <taxon>Tectipleura</taxon>
        <taxon>Aplysiida</taxon>
        <taxon>Aplysioidea</taxon>
        <taxon>Aplysiidae</taxon>
        <taxon>Aplysia</taxon>
    </lineage>
</organism>
<dbReference type="Pfam" id="PF00705">
    <property type="entry name" value="PCNA_N"/>
    <property type="match status" value="1"/>
</dbReference>
<dbReference type="PRINTS" id="PR00339">
    <property type="entry name" value="PCNACYCLIN"/>
</dbReference>
<dbReference type="SUPFAM" id="SSF55979">
    <property type="entry name" value="DNA clamp"/>
    <property type="match status" value="2"/>
</dbReference>
<dbReference type="CDD" id="cd00577">
    <property type="entry name" value="PCNA"/>
    <property type="match status" value="1"/>
</dbReference>
<name>A0ABM0JG85_APLCA</name>
<keyword evidence="3" id="KW-0539">Nucleus</keyword>
<dbReference type="PANTHER" id="PTHR11352:SF0">
    <property type="entry name" value="PROLIFERATING CELL NUCLEAR ANTIGEN"/>
    <property type="match status" value="1"/>
</dbReference>
<reference evidence="8" key="1">
    <citation type="submission" date="2025-08" db="UniProtKB">
        <authorList>
            <consortium name="RefSeq"/>
        </authorList>
    </citation>
    <scope>IDENTIFICATION</scope>
</reference>
<protein>
    <recommendedName>
        <fullName evidence="3">DNA sliding clamp PCNA</fullName>
    </recommendedName>
</protein>
<evidence type="ECO:0000259" key="6">
    <source>
        <dbReference type="Pfam" id="PF02747"/>
    </source>
</evidence>
<keyword evidence="7" id="KW-1185">Reference proteome</keyword>
<dbReference type="InterPro" id="IPR022648">
    <property type="entry name" value="Pr_cel_nuc_antig_N"/>
</dbReference>
<feature type="domain" description="Proliferating cell nuclear antigen PCNA N-terminal" evidence="5">
    <location>
        <begin position="1"/>
        <end position="125"/>
    </location>
</feature>
<accession>A0ABM0JG85</accession>
<evidence type="ECO:0000256" key="4">
    <source>
        <dbReference type="RuleBase" id="RU003671"/>
    </source>
</evidence>
<evidence type="ECO:0000256" key="2">
    <source>
        <dbReference type="ARBA" id="ARBA00023125"/>
    </source>
</evidence>
<dbReference type="Pfam" id="PF02747">
    <property type="entry name" value="PCNA_C"/>
    <property type="match status" value="1"/>
</dbReference>
<dbReference type="RefSeq" id="XP_005092985.1">
    <property type="nucleotide sequence ID" value="XM_005092928.3"/>
</dbReference>
<dbReference type="PROSITE" id="PS00293">
    <property type="entry name" value="PCNA_2"/>
    <property type="match status" value="1"/>
</dbReference>
<dbReference type="InterPro" id="IPR000730">
    <property type="entry name" value="Pr_cel_nuc_antig"/>
</dbReference>
<dbReference type="Gene3D" id="3.10.150.10">
    <property type="entry name" value="DNA Polymerase III, subunit A, domain 2"/>
    <property type="match status" value="2"/>
</dbReference>
<dbReference type="PANTHER" id="PTHR11352">
    <property type="entry name" value="PROLIFERATING CELL NUCLEAR ANTIGEN"/>
    <property type="match status" value="1"/>
</dbReference>
<comment type="function">
    <text evidence="3">This protein is an auxiliary protein of DNA polymerase delta and is involved in the control of eukaryotic DNA replication by increasing the polymerase's processivity during elongation of the leading strand.</text>
</comment>
<keyword evidence="4" id="KW-0235">DNA replication</keyword>
<dbReference type="PROSITE" id="PS01251">
    <property type="entry name" value="PCNA_1"/>
    <property type="match status" value="1"/>
</dbReference>
<evidence type="ECO:0000313" key="7">
    <source>
        <dbReference type="Proteomes" id="UP000694888"/>
    </source>
</evidence>
<evidence type="ECO:0000259" key="5">
    <source>
        <dbReference type="Pfam" id="PF00705"/>
    </source>
</evidence>
<dbReference type="HAMAP" id="MF_00317">
    <property type="entry name" value="DNApol_clamp_arch"/>
    <property type="match status" value="1"/>
</dbReference>
<dbReference type="InterPro" id="IPR046938">
    <property type="entry name" value="DNA_clamp_sf"/>
</dbReference>
<evidence type="ECO:0000256" key="1">
    <source>
        <dbReference type="ARBA" id="ARBA00010462"/>
    </source>
</evidence>
<dbReference type="Proteomes" id="UP000694888">
    <property type="component" value="Unplaced"/>
</dbReference>
<gene>
    <name evidence="8" type="primary">LOC101862481</name>
</gene>
<dbReference type="InterPro" id="IPR022659">
    <property type="entry name" value="Pr_cel_nuc_antig_CS"/>
</dbReference>